<dbReference type="EMBL" id="AAHPHN010000079">
    <property type="protein sequence ID" value="EBY8645025.1"/>
    <property type="molecule type" value="Genomic_DNA"/>
</dbReference>
<organism evidence="8">
    <name type="scientific">Salmonella enterica subsp. enterica serovar Java</name>
    <dbReference type="NCBI Taxonomy" id="224729"/>
    <lineage>
        <taxon>Bacteria</taxon>
        <taxon>Pseudomonadati</taxon>
        <taxon>Pseudomonadota</taxon>
        <taxon>Gammaproteobacteria</taxon>
        <taxon>Enterobacterales</taxon>
        <taxon>Enterobacteriaceae</taxon>
        <taxon>Salmonella</taxon>
    </lineage>
</organism>
<dbReference type="InterPro" id="IPR001123">
    <property type="entry name" value="LeuE-type"/>
</dbReference>
<evidence type="ECO:0000256" key="7">
    <source>
        <dbReference type="SAM" id="Phobius"/>
    </source>
</evidence>
<keyword evidence="4" id="KW-0029">Amino-acid transport</keyword>
<evidence type="ECO:0000256" key="4">
    <source>
        <dbReference type="ARBA" id="ARBA00022970"/>
    </source>
</evidence>
<protein>
    <submittedName>
        <fullName evidence="8">LysE family translocator</fullName>
    </submittedName>
</protein>
<evidence type="ECO:0000256" key="5">
    <source>
        <dbReference type="ARBA" id="ARBA00022989"/>
    </source>
</evidence>
<evidence type="ECO:0000313" key="11">
    <source>
        <dbReference type="EMBL" id="ECW2471492.1"/>
    </source>
</evidence>
<dbReference type="EMBL" id="AAGTQF010000109">
    <property type="protein sequence ID" value="EBR8574797.1"/>
    <property type="molecule type" value="Genomic_DNA"/>
</dbReference>
<feature type="transmembrane region" description="Helical" evidence="7">
    <location>
        <begin position="71"/>
        <end position="92"/>
    </location>
</feature>
<dbReference type="GO" id="GO:0005886">
    <property type="term" value="C:plasma membrane"/>
    <property type="evidence" value="ECO:0007669"/>
    <property type="project" value="UniProtKB-SubCell"/>
</dbReference>
<dbReference type="Proteomes" id="UP000839708">
    <property type="component" value="Unassembled WGS sequence"/>
</dbReference>
<dbReference type="PANTHER" id="PTHR30086:SF20">
    <property type="entry name" value="ARGININE EXPORTER PROTEIN ARGO-RELATED"/>
    <property type="match status" value="1"/>
</dbReference>
<keyword evidence="2" id="KW-1003">Cell membrane</keyword>
<evidence type="ECO:0000256" key="6">
    <source>
        <dbReference type="ARBA" id="ARBA00023136"/>
    </source>
</evidence>
<dbReference type="EMBL" id="AAAGSE010000077">
    <property type="protein sequence ID" value="EAC0790349.1"/>
    <property type="molecule type" value="Genomic_DNA"/>
</dbReference>
<accession>A0A3Z6QTT8</accession>
<name>A0A3Z6QTT8_SALEB</name>
<dbReference type="Pfam" id="PF01810">
    <property type="entry name" value="LysE"/>
    <property type="match status" value="1"/>
</dbReference>
<feature type="transmembrane region" description="Helical" evidence="7">
    <location>
        <begin position="6"/>
        <end position="28"/>
    </location>
</feature>
<sequence>MSLTALMAFALIMSAGIVTPGPTVLLSLNNAARFGIKRAVWGISGAAVADVLLVALVWLGADAVLAASETLFVTLKWAGAVWLACIGLIMMLSSDTSLPGTGEVTAPASRALFLKSFFVAMSNPKYYIFMTALLPQFVNMTQPALPQYASLAAIIVLIDVTVMLSYAALGKKSVRIWKANGIKWMNRISGTFLLILAGSVALYRKSCT</sequence>
<keyword evidence="3 7" id="KW-0812">Transmembrane</keyword>
<keyword evidence="6 7" id="KW-0472">Membrane</keyword>
<reference evidence="8" key="1">
    <citation type="submission" date="2018-09" db="EMBL/GenBank/DDBJ databases">
        <authorList>
            <person name="Ashton P.M."/>
            <person name="Dallman T."/>
            <person name="Nair S."/>
            <person name="De Pinna E."/>
            <person name="Peters T."/>
            <person name="Grant K."/>
        </authorList>
    </citation>
    <scope>NUCLEOTIDE SEQUENCE [LARGE SCALE GENOMIC DNA]</scope>
    <source>
        <strain evidence="10">140692</strain>
        <strain evidence="11">367309</strain>
        <strain evidence="8">412099</strain>
        <strain evidence="9">498895</strain>
    </source>
</reference>
<evidence type="ECO:0000313" key="10">
    <source>
        <dbReference type="EMBL" id="EBY8645025.1"/>
    </source>
</evidence>
<evidence type="ECO:0000256" key="3">
    <source>
        <dbReference type="ARBA" id="ARBA00022692"/>
    </source>
</evidence>
<gene>
    <name evidence="8" type="ORF">D6K54_27200</name>
    <name evidence="10" type="ORF">D6S17_26505</name>
    <name evidence="9" type="ORF">DOV67_25260</name>
    <name evidence="11" type="ORF">EZX71_26840</name>
</gene>
<dbReference type="EMBL" id="AAKVUB010000062">
    <property type="protein sequence ID" value="ECW2471492.1"/>
    <property type="molecule type" value="Genomic_DNA"/>
</dbReference>
<dbReference type="Proteomes" id="UP000839631">
    <property type="component" value="Unassembled WGS sequence"/>
</dbReference>
<keyword evidence="5 7" id="KW-1133">Transmembrane helix</keyword>
<feature type="transmembrane region" description="Helical" evidence="7">
    <location>
        <begin position="148"/>
        <end position="169"/>
    </location>
</feature>
<keyword evidence="4" id="KW-0813">Transport</keyword>
<evidence type="ECO:0000313" key="9">
    <source>
        <dbReference type="EMBL" id="EBR8574797.1"/>
    </source>
</evidence>
<dbReference type="AlphaFoldDB" id="A0A3Z6QTT8"/>
<dbReference type="Proteomes" id="UP000839733">
    <property type="component" value="Unassembled WGS sequence"/>
</dbReference>
<evidence type="ECO:0000256" key="2">
    <source>
        <dbReference type="ARBA" id="ARBA00022475"/>
    </source>
</evidence>
<feature type="transmembrane region" description="Helical" evidence="7">
    <location>
        <begin position="112"/>
        <end position="128"/>
    </location>
</feature>
<dbReference type="PANTHER" id="PTHR30086">
    <property type="entry name" value="ARGININE EXPORTER PROTEIN ARGO"/>
    <property type="match status" value="1"/>
</dbReference>
<comment type="caution">
    <text evidence="8">The sequence shown here is derived from an EMBL/GenBank/DDBJ whole genome shotgun (WGS) entry which is preliminary data.</text>
</comment>
<proteinExistence type="predicted"/>
<evidence type="ECO:0000313" key="8">
    <source>
        <dbReference type="EMBL" id="EAC0790349.1"/>
    </source>
</evidence>
<evidence type="ECO:0000256" key="1">
    <source>
        <dbReference type="ARBA" id="ARBA00004651"/>
    </source>
</evidence>
<dbReference type="GO" id="GO:0015171">
    <property type="term" value="F:amino acid transmembrane transporter activity"/>
    <property type="evidence" value="ECO:0007669"/>
    <property type="project" value="TreeGrafter"/>
</dbReference>
<comment type="subcellular location">
    <subcellularLocation>
        <location evidence="1">Cell membrane</location>
        <topology evidence="1">Multi-pass membrane protein</topology>
    </subcellularLocation>
</comment>
<feature type="transmembrane region" description="Helical" evidence="7">
    <location>
        <begin position="40"/>
        <end position="59"/>
    </location>
</feature>